<dbReference type="Proteomes" id="UP000279833">
    <property type="component" value="Unassembled WGS sequence"/>
</dbReference>
<dbReference type="Pfam" id="PF18198">
    <property type="entry name" value="AAA_lid_11"/>
    <property type="match status" value="1"/>
</dbReference>
<dbReference type="InterPro" id="IPR041658">
    <property type="entry name" value="AAA_lid_11"/>
</dbReference>
<dbReference type="PANTHER" id="PTHR22878">
    <property type="entry name" value="DYNEIN HEAVY CHAIN 6, AXONEMAL-LIKE-RELATED"/>
    <property type="match status" value="1"/>
</dbReference>
<dbReference type="GO" id="GO:0045505">
    <property type="term" value="F:dynein intermediate chain binding"/>
    <property type="evidence" value="ECO:0007669"/>
    <property type="project" value="InterPro"/>
</dbReference>
<dbReference type="InterPro" id="IPR026983">
    <property type="entry name" value="DHC"/>
</dbReference>
<organism evidence="4">
    <name type="scientific">Schistosoma curassoni</name>
    <dbReference type="NCBI Taxonomy" id="6186"/>
    <lineage>
        <taxon>Eukaryota</taxon>
        <taxon>Metazoa</taxon>
        <taxon>Spiralia</taxon>
        <taxon>Lophotrochozoa</taxon>
        <taxon>Platyhelminthes</taxon>
        <taxon>Trematoda</taxon>
        <taxon>Digenea</taxon>
        <taxon>Strigeidida</taxon>
        <taxon>Schistosomatoidea</taxon>
        <taxon>Schistosomatidae</taxon>
        <taxon>Schistosoma</taxon>
    </lineage>
</organism>
<keyword evidence="3" id="KW-1185">Reference proteome</keyword>
<protein>
    <submittedName>
        <fullName evidence="4">AAA_lid_11 domain-containing protein</fullName>
    </submittedName>
</protein>
<dbReference type="GO" id="GO:0030286">
    <property type="term" value="C:dynein complex"/>
    <property type="evidence" value="ECO:0007669"/>
    <property type="project" value="InterPro"/>
</dbReference>
<feature type="domain" description="Dynein heavy chain AAA lid" evidence="1">
    <location>
        <begin position="38"/>
        <end position="160"/>
    </location>
</feature>
<evidence type="ECO:0000313" key="4">
    <source>
        <dbReference type="WBParaSite" id="SCUD_0000160701-mRNA-1"/>
    </source>
</evidence>
<dbReference type="WBParaSite" id="SCUD_0000160701-mRNA-1">
    <property type="protein sequence ID" value="SCUD_0000160701-mRNA-1"/>
    <property type="gene ID" value="SCUD_0000160701"/>
</dbReference>
<evidence type="ECO:0000259" key="1">
    <source>
        <dbReference type="Pfam" id="PF18198"/>
    </source>
</evidence>
<dbReference type="Gene3D" id="1.10.8.720">
    <property type="entry name" value="Region D6 of dynein motor"/>
    <property type="match status" value="1"/>
</dbReference>
<gene>
    <name evidence="2" type="ORF">SCUD_LOCUS1608</name>
</gene>
<reference evidence="4" key="1">
    <citation type="submission" date="2016-06" db="UniProtKB">
        <authorList>
            <consortium name="WormBaseParasite"/>
        </authorList>
    </citation>
    <scope>IDENTIFICATION</scope>
</reference>
<evidence type="ECO:0000313" key="2">
    <source>
        <dbReference type="EMBL" id="VDO68776.1"/>
    </source>
</evidence>
<dbReference type="PANTHER" id="PTHR22878:SF70">
    <property type="entry name" value="DYNEIN HEAVY CHAIN 2, AXONEMAL"/>
    <property type="match status" value="1"/>
</dbReference>
<dbReference type="STRING" id="6186.A0A183JFY9"/>
<accession>A0A183JFY9</accession>
<sequence length="194" mass="22415">MTNEPPTGLRQNLLQSYLNDPISDPEFFNGCPNKEAIFEKLLFGLCFFHALVQERIKFGPLGWNIPYGFNESDLRISVRQLQMFVNEYDKVPYDAIQYMTGECNYGGRVTDERDRRCLMTILLDFLCQNVVSDPHYKFSPSGLYYAPPKMEYNEYLEFIKLQASLFSVLEVEGSNMTPYGKSRYSSGATRPMTI</sequence>
<dbReference type="GO" id="GO:0007018">
    <property type="term" value="P:microtubule-based movement"/>
    <property type="evidence" value="ECO:0007669"/>
    <property type="project" value="InterPro"/>
</dbReference>
<proteinExistence type="predicted"/>
<name>A0A183JFY9_9TREM</name>
<dbReference type="EMBL" id="UZAK01001342">
    <property type="protein sequence ID" value="VDO68776.1"/>
    <property type="molecule type" value="Genomic_DNA"/>
</dbReference>
<dbReference type="InterPro" id="IPR042219">
    <property type="entry name" value="AAA_lid_11_sf"/>
</dbReference>
<evidence type="ECO:0000313" key="3">
    <source>
        <dbReference type="Proteomes" id="UP000279833"/>
    </source>
</evidence>
<dbReference type="FunFam" id="1.10.8.720:FF:000001">
    <property type="entry name" value="dynein heavy chain 7, axonemal"/>
    <property type="match status" value="1"/>
</dbReference>
<dbReference type="AlphaFoldDB" id="A0A183JFY9"/>
<dbReference type="GO" id="GO:0051959">
    <property type="term" value="F:dynein light intermediate chain binding"/>
    <property type="evidence" value="ECO:0007669"/>
    <property type="project" value="InterPro"/>
</dbReference>
<reference evidence="2 3" key="2">
    <citation type="submission" date="2018-11" db="EMBL/GenBank/DDBJ databases">
        <authorList>
            <consortium name="Pathogen Informatics"/>
        </authorList>
    </citation>
    <scope>NUCLEOTIDE SEQUENCE [LARGE SCALE GENOMIC DNA]</scope>
    <source>
        <strain evidence="2">Dakar</strain>
        <strain evidence="3">Dakar, Senegal</strain>
    </source>
</reference>